<proteinExistence type="predicted"/>
<accession>A0ABQ9H8V8</accession>
<keyword evidence="2" id="KW-1185">Reference proteome</keyword>
<comment type="caution">
    <text evidence="1">The sequence shown here is derived from an EMBL/GenBank/DDBJ whole genome shotgun (WGS) entry which is preliminary data.</text>
</comment>
<protein>
    <submittedName>
        <fullName evidence="1">Uncharacterized protein</fullName>
    </submittedName>
</protein>
<evidence type="ECO:0000313" key="1">
    <source>
        <dbReference type="EMBL" id="KAJ8880709.1"/>
    </source>
</evidence>
<sequence>MSPLLHAAGHLHYAKCAHIYVQQMEELPSRMPPYEYTRFVQEGAFTVRRGHEFWSGTWSDMVIEQNLMRSMKVKGGLSSRRGYSDSVLTQWILSGPGCLKLCDVLEKLCGIINTT</sequence>
<organism evidence="1 2">
    <name type="scientific">Dryococelus australis</name>
    <dbReference type="NCBI Taxonomy" id="614101"/>
    <lineage>
        <taxon>Eukaryota</taxon>
        <taxon>Metazoa</taxon>
        <taxon>Ecdysozoa</taxon>
        <taxon>Arthropoda</taxon>
        <taxon>Hexapoda</taxon>
        <taxon>Insecta</taxon>
        <taxon>Pterygota</taxon>
        <taxon>Neoptera</taxon>
        <taxon>Polyneoptera</taxon>
        <taxon>Phasmatodea</taxon>
        <taxon>Verophasmatodea</taxon>
        <taxon>Anareolatae</taxon>
        <taxon>Phasmatidae</taxon>
        <taxon>Eurycanthinae</taxon>
        <taxon>Dryococelus</taxon>
    </lineage>
</organism>
<reference evidence="1 2" key="1">
    <citation type="submission" date="2023-02" db="EMBL/GenBank/DDBJ databases">
        <title>LHISI_Scaffold_Assembly.</title>
        <authorList>
            <person name="Stuart O.P."/>
            <person name="Cleave R."/>
            <person name="Magrath M.J.L."/>
            <person name="Mikheyev A.S."/>
        </authorList>
    </citation>
    <scope>NUCLEOTIDE SEQUENCE [LARGE SCALE GENOMIC DNA]</scope>
    <source>
        <strain evidence="1">Daus_M_001</strain>
        <tissue evidence="1">Leg muscle</tissue>
    </source>
</reference>
<dbReference type="PANTHER" id="PTHR47018">
    <property type="entry name" value="CXC DOMAIN-CONTAINING PROTEIN-RELATED"/>
    <property type="match status" value="1"/>
</dbReference>
<gene>
    <name evidence="1" type="ORF">PR048_017179</name>
</gene>
<name>A0ABQ9H8V8_9NEOP</name>
<dbReference type="Proteomes" id="UP001159363">
    <property type="component" value="Chromosome 5"/>
</dbReference>
<dbReference type="PANTHER" id="PTHR47018:SF1">
    <property type="entry name" value="TESMIN_TSO1-LIKE CXC DOMAIN-CONTAINING PROTEIN"/>
    <property type="match status" value="1"/>
</dbReference>
<evidence type="ECO:0000313" key="2">
    <source>
        <dbReference type="Proteomes" id="UP001159363"/>
    </source>
</evidence>
<dbReference type="EMBL" id="JARBHB010000006">
    <property type="protein sequence ID" value="KAJ8880709.1"/>
    <property type="molecule type" value="Genomic_DNA"/>
</dbReference>